<name>A0A481ZBA1_9VIRU</name>
<dbReference type="GO" id="GO:0004799">
    <property type="term" value="F:thymidylate synthase activity"/>
    <property type="evidence" value="ECO:0007669"/>
    <property type="project" value="TreeGrafter"/>
</dbReference>
<evidence type="ECO:0000313" key="1">
    <source>
        <dbReference type="EMBL" id="QBK92359.1"/>
    </source>
</evidence>
<dbReference type="HAMAP" id="MF_01408">
    <property type="entry name" value="ThyX"/>
    <property type="match status" value="1"/>
</dbReference>
<dbReference type="GO" id="GO:0006231">
    <property type="term" value="P:dTMP biosynthetic process"/>
    <property type="evidence" value="ECO:0007669"/>
    <property type="project" value="InterPro"/>
</dbReference>
<dbReference type="SUPFAM" id="SSF69796">
    <property type="entry name" value="Thymidylate synthase-complementing protein Thy1"/>
    <property type="match status" value="1"/>
</dbReference>
<dbReference type="Gene3D" id="3.30.1360.170">
    <property type="match status" value="1"/>
</dbReference>
<gene>
    <name evidence="1" type="ORF">LCPAC304_07060</name>
</gene>
<dbReference type="GO" id="GO:0050660">
    <property type="term" value="F:flavin adenine dinucleotide binding"/>
    <property type="evidence" value="ECO:0007669"/>
    <property type="project" value="InterPro"/>
</dbReference>
<dbReference type="CDD" id="cd20175">
    <property type="entry name" value="ThyX"/>
    <property type="match status" value="1"/>
</dbReference>
<reference evidence="1" key="1">
    <citation type="journal article" date="2019" name="MBio">
        <title>Virus Genomes from Deep Sea Sediments Expand the Ocean Megavirome and Support Independent Origins of Viral Gigantism.</title>
        <authorList>
            <person name="Backstrom D."/>
            <person name="Yutin N."/>
            <person name="Jorgensen S.L."/>
            <person name="Dharamshi J."/>
            <person name="Homa F."/>
            <person name="Zaremba-Niedwiedzka K."/>
            <person name="Spang A."/>
            <person name="Wolf Y.I."/>
            <person name="Koonin E.V."/>
            <person name="Ettema T.J."/>
        </authorList>
    </citation>
    <scope>NUCLEOTIDE SEQUENCE</scope>
</reference>
<dbReference type="PROSITE" id="PS51331">
    <property type="entry name" value="THYX"/>
    <property type="match status" value="1"/>
</dbReference>
<dbReference type="InterPro" id="IPR036098">
    <property type="entry name" value="Thymidylate_synthase_ThyX_sf"/>
</dbReference>
<dbReference type="GO" id="GO:0070402">
    <property type="term" value="F:NADPH binding"/>
    <property type="evidence" value="ECO:0007669"/>
    <property type="project" value="TreeGrafter"/>
</dbReference>
<dbReference type="InterPro" id="IPR003669">
    <property type="entry name" value="Thymidylate_synthase_ThyX"/>
</dbReference>
<dbReference type="PANTHER" id="PTHR34934:SF1">
    <property type="entry name" value="FLAVIN-DEPENDENT THYMIDYLATE SYNTHASE"/>
    <property type="match status" value="1"/>
</dbReference>
<organism evidence="1">
    <name type="scientific">Pithovirus LCPAC304</name>
    <dbReference type="NCBI Taxonomy" id="2506594"/>
    <lineage>
        <taxon>Viruses</taxon>
        <taxon>Pithoviruses</taxon>
    </lineage>
</organism>
<protein>
    <submittedName>
        <fullName evidence="1">Thymidylate synthase complementing protein</fullName>
    </submittedName>
</protein>
<dbReference type="PANTHER" id="PTHR34934">
    <property type="entry name" value="FLAVIN-DEPENDENT THYMIDYLATE SYNTHASE"/>
    <property type="match status" value="1"/>
</dbReference>
<accession>A0A481ZBA1</accession>
<dbReference type="NCBIfam" id="TIGR02170">
    <property type="entry name" value="thyX"/>
    <property type="match status" value="1"/>
</dbReference>
<dbReference type="EMBL" id="MK500576">
    <property type="protein sequence ID" value="QBK92359.1"/>
    <property type="molecule type" value="Genomic_DNA"/>
</dbReference>
<dbReference type="GO" id="GO:0050797">
    <property type="term" value="F:thymidylate synthase (FAD) activity"/>
    <property type="evidence" value="ECO:0007669"/>
    <property type="project" value="InterPro"/>
</dbReference>
<dbReference type="Pfam" id="PF02511">
    <property type="entry name" value="Thy1"/>
    <property type="match status" value="1"/>
</dbReference>
<proteinExistence type="inferred from homology"/>
<sequence length="290" mass="33712">MLLKSARRFYHTNLSKKLYDPTPVLGSGFVRLIDHMPYKIDAPLFCDAAITQMARISYSDGTKKTSSDEGLIRYLMRNHHTSPFEAVEFKFHLKIPIFVERQLIRHRTASVNQVSGRYSILPEDYYIPTHVRKQSSGNKQGSQGVLDEKDPVARSVAYMFREKCRNINRHNYYNSLVNEHNVAREMARMVLSQNLFTELYWKIDLHNLLHFLHLRQSEHAQQEIRDVADAIYNVVKELCPVSTQAFLDYRVNAMVLSAEEVKAIQTGDFKDISTKREREALTLKMRKLGC</sequence>